<dbReference type="PIRSF" id="PIRSF005739">
    <property type="entry name" value="O-mtase"/>
    <property type="match status" value="1"/>
</dbReference>
<proteinExistence type="predicted"/>
<evidence type="ECO:0000313" key="7">
    <source>
        <dbReference type="Proteomes" id="UP001596012"/>
    </source>
</evidence>
<feature type="domain" description="O-methyltransferase dimerisation" evidence="5">
    <location>
        <begin position="16"/>
        <end position="92"/>
    </location>
</feature>
<dbReference type="SUPFAM" id="SSF53335">
    <property type="entry name" value="S-adenosyl-L-methionine-dependent methyltransferases"/>
    <property type="match status" value="1"/>
</dbReference>
<keyword evidence="1 6" id="KW-0489">Methyltransferase</keyword>
<dbReference type="CDD" id="cd02440">
    <property type="entry name" value="AdoMet_MTases"/>
    <property type="match status" value="1"/>
</dbReference>
<reference evidence="7" key="1">
    <citation type="journal article" date="2019" name="Int. J. Syst. Evol. Microbiol.">
        <title>The Global Catalogue of Microorganisms (GCM) 10K type strain sequencing project: providing services to taxonomists for standard genome sequencing and annotation.</title>
        <authorList>
            <consortium name="The Broad Institute Genomics Platform"/>
            <consortium name="The Broad Institute Genome Sequencing Center for Infectious Disease"/>
            <person name="Wu L."/>
            <person name="Ma J."/>
        </authorList>
    </citation>
    <scope>NUCLEOTIDE SEQUENCE [LARGE SCALE GENOMIC DNA]</scope>
    <source>
        <strain evidence="7">DT43</strain>
    </source>
</reference>
<dbReference type="Pfam" id="PF08100">
    <property type="entry name" value="Dimerisation"/>
    <property type="match status" value="1"/>
</dbReference>
<keyword evidence="3" id="KW-0949">S-adenosyl-L-methionine</keyword>
<sequence>MTTHTQDDRSPHTIISLATAFWNSKVLLSAIELGVFGELADQPRTGDELCASLDIKGGGAPDFFDALVSLGMLDRTDDGLYRNAPPADAYLNPNKPESDISGYLAFLNAGFGGWSRLTAGLRSGGRLDFSDALATSGGSGGAAAGDGALVAADADADTFGAAFATPEQVTGFVRAMTGYSMGANRALATAFDWSSVGVVVDIGCSEGAFLAQVLGAHPHLRGIGFDLPSVGDRFATFLEQVNAADRARFAAGDFFTDPLPSGDVLVMGHVLHDWGLDIKRMLIRKAYEALAPGGSLLVYESLIDDDRRVNTMGLLTSLNVSLVSAGGLGYTGAQCRGWMTDAGFRDVAISHLDGPEYMVVGVK</sequence>
<keyword evidence="2" id="KW-0808">Transferase</keyword>
<dbReference type="InterPro" id="IPR036390">
    <property type="entry name" value="WH_DNA-bd_sf"/>
</dbReference>
<gene>
    <name evidence="6" type="ORF">ACFPH6_51590</name>
</gene>
<dbReference type="InterPro" id="IPR012967">
    <property type="entry name" value="COMT_dimerisation"/>
</dbReference>
<dbReference type="InterPro" id="IPR036388">
    <property type="entry name" value="WH-like_DNA-bd_sf"/>
</dbReference>
<dbReference type="GO" id="GO:0008168">
    <property type="term" value="F:methyltransferase activity"/>
    <property type="evidence" value="ECO:0007669"/>
    <property type="project" value="UniProtKB-KW"/>
</dbReference>
<dbReference type="InterPro" id="IPR016461">
    <property type="entry name" value="COMT-like"/>
</dbReference>
<dbReference type="GO" id="GO:0032259">
    <property type="term" value="P:methylation"/>
    <property type="evidence" value="ECO:0007669"/>
    <property type="project" value="UniProtKB-KW"/>
</dbReference>
<dbReference type="PANTHER" id="PTHR43712">
    <property type="entry name" value="PUTATIVE (AFU_ORTHOLOGUE AFUA_4G14580)-RELATED"/>
    <property type="match status" value="1"/>
</dbReference>
<feature type="domain" description="O-methyltransferase C-terminal" evidence="4">
    <location>
        <begin position="158"/>
        <end position="345"/>
    </location>
</feature>
<dbReference type="SUPFAM" id="SSF46785">
    <property type="entry name" value="Winged helix' DNA-binding domain"/>
    <property type="match status" value="1"/>
</dbReference>
<evidence type="ECO:0000259" key="5">
    <source>
        <dbReference type="Pfam" id="PF08100"/>
    </source>
</evidence>
<name>A0ABV8Z8I1_9ACTN</name>
<comment type="caution">
    <text evidence="6">The sequence shown here is derived from an EMBL/GenBank/DDBJ whole genome shotgun (WGS) entry which is preliminary data.</text>
</comment>
<evidence type="ECO:0000259" key="4">
    <source>
        <dbReference type="Pfam" id="PF00891"/>
    </source>
</evidence>
<keyword evidence="7" id="KW-1185">Reference proteome</keyword>
<organism evidence="6 7">
    <name type="scientific">Streptomyces xiangluensis</name>
    <dbReference type="NCBI Taxonomy" id="2665720"/>
    <lineage>
        <taxon>Bacteria</taxon>
        <taxon>Bacillati</taxon>
        <taxon>Actinomycetota</taxon>
        <taxon>Actinomycetes</taxon>
        <taxon>Kitasatosporales</taxon>
        <taxon>Streptomycetaceae</taxon>
        <taxon>Streptomyces</taxon>
    </lineage>
</organism>
<evidence type="ECO:0000256" key="2">
    <source>
        <dbReference type="ARBA" id="ARBA00022679"/>
    </source>
</evidence>
<dbReference type="Proteomes" id="UP001596012">
    <property type="component" value="Unassembled WGS sequence"/>
</dbReference>
<dbReference type="PANTHER" id="PTHR43712:SF2">
    <property type="entry name" value="O-METHYLTRANSFERASE CICE"/>
    <property type="match status" value="1"/>
</dbReference>
<dbReference type="RefSeq" id="WP_386357250.1">
    <property type="nucleotide sequence ID" value="NZ_JBHSFG010000129.1"/>
</dbReference>
<dbReference type="InterPro" id="IPR029063">
    <property type="entry name" value="SAM-dependent_MTases_sf"/>
</dbReference>
<protein>
    <submittedName>
        <fullName evidence="6">Methyltransferase</fullName>
    </submittedName>
</protein>
<dbReference type="Gene3D" id="1.10.10.10">
    <property type="entry name" value="Winged helix-like DNA-binding domain superfamily/Winged helix DNA-binding domain"/>
    <property type="match status" value="1"/>
</dbReference>
<dbReference type="EMBL" id="JBHSFG010000129">
    <property type="protein sequence ID" value="MFC4472811.1"/>
    <property type="molecule type" value="Genomic_DNA"/>
</dbReference>
<dbReference type="Gene3D" id="3.40.50.150">
    <property type="entry name" value="Vaccinia Virus protein VP39"/>
    <property type="match status" value="1"/>
</dbReference>
<dbReference type="PROSITE" id="PS51683">
    <property type="entry name" value="SAM_OMT_II"/>
    <property type="match status" value="1"/>
</dbReference>
<evidence type="ECO:0000256" key="3">
    <source>
        <dbReference type="ARBA" id="ARBA00022691"/>
    </source>
</evidence>
<dbReference type="InterPro" id="IPR001077">
    <property type="entry name" value="COMT_C"/>
</dbReference>
<evidence type="ECO:0000256" key="1">
    <source>
        <dbReference type="ARBA" id="ARBA00022603"/>
    </source>
</evidence>
<dbReference type="Pfam" id="PF00891">
    <property type="entry name" value="Methyltransf_2"/>
    <property type="match status" value="1"/>
</dbReference>
<evidence type="ECO:0000313" key="6">
    <source>
        <dbReference type="EMBL" id="MFC4472811.1"/>
    </source>
</evidence>
<accession>A0ABV8Z8I1</accession>